<feature type="compositionally biased region" description="Basic and acidic residues" evidence="1">
    <location>
        <begin position="175"/>
        <end position="192"/>
    </location>
</feature>
<dbReference type="Pfam" id="PF14989">
    <property type="entry name" value="CCDC32"/>
    <property type="match status" value="1"/>
</dbReference>
<evidence type="ECO:0000313" key="2">
    <source>
        <dbReference type="EMBL" id="JAC00792.1"/>
    </source>
</evidence>
<dbReference type="PANTHER" id="PTHR31800">
    <property type="entry name" value="COILED-COIL DOMAIN-CONTAINING PROTEIN 32"/>
    <property type="match status" value="1"/>
</dbReference>
<protein>
    <submittedName>
        <fullName evidence="2">Uncharacterized protein</fullName>
    </submittedName>
</protein>
<proteinExistence type="evidence at transcript level"/>
<organism evidence="2">
    <name type="scientific">Ceratitis capitata</name>
    <name type="common">Mediterranean fruit fly</name>
    <name type="synonym">Tephritis capitata</name>
    <dbReference type="NCBI Taxonomy" id="7213"/>
    <lineage>
        <taxon>Eukaryota</taxon>
        <taxon>Metazoa</taxon>
        <taxon>Ecdysozoa</taxon>
        <taxon>Arthropoda</taxon>
        <taxon>Hexapoda</taxon>
        <taxon>Insecta</taxon>
        <taxon>Pterygota</taxon>
        <taxon>Neoptera</taxon>
        <taxon>Endopterygota</taxon>
        <taxon>Diptera</taxon>
        <taxon>Brachycera</taxon>
        <taxon>Muscomorpha</taxon>
        <taxon>Tephritoidea</taxon>
        <taxon>Tephritidae</taxon>
        <taxon>Ceratitis</taxon>
        <taxon>Ceratitis</taxon>
    </lineage>
</organism>
<dbReference type="GO" id="GO:0044782">
    <property type="term" value="P:cilium organization"/>
    <property type="evidence" value="ECO:0007669"/>
    <property type="project" value="TreeGrafter"/>
</dbReference>
<feature type="compositionally biased region" description="Basic and acidic residues" evidence="1">
    <location>
        <begin position="28"/>
        <end position="38"/>
    </location>
</feature>
<dbReference type="EMBL" id="GAMC01005761">
    <property type="protein sequence ID" value="JAC00795.1"/>
    <property type="molecule type" value="mRNA"/>
</dbReference>
<dbReference type="InterPro" id="IPR028039">
    <property type="entry name" value="CCDC32"/>
</dbReference>
<accession>W8C437</accession>
<reference evidence="2" key="2">
    <citation type="journal article" date="2014" name="BMC Genomics">
        <title>A genomic perspective to assessing quality of mass-reared SIT flies used in Mediterranean fruit fly (Ceratitis capitata) eradication in California.</title>
        <authorList>
            <person name="Calla B."/>
            <person name="Hall B."/>
            <person name="Hou S."/>
            <person name="Geib S.M."/>
        </authorList>
    </citation>
    <scope>NUCLEOTIDE SEQUENCE</scope>
</reference>
<sequence>MTDPWLVRNSGQQKTSVENGTKENGASRQEREISHETPLEFEDDFAPGTTALTINNCLNEDKSSKFYGINNSTSPACIEPLPDSDTYLRGLERKLQKIKKGANLVEALAEKRNDCLRQLLHSSDPDNNNDILALDQPLNNIEFYRHLQPIQALSVGELVHIVNYDQLQQEQTQDIESKREEREREDKSENAQ</sequence>
<evidence type="ECO:0000256" key="1">
    <source>
        <dbReference type="SAM" id="MobiDB-lite"/>
    </source>
</evidence>
<name>W8C437_CERCA</name>
<dbReference type="EMBL" id="GAMC01005764">
    <property type="protein sequence ID" value="JAC00792.1"/>
    <property type="molecule type" value="mRNA"/>
</dbReference>
<feature type="compositionally biased region" description="Polar residues" evidence="1">
    <location>
        <begin position="9"/>
        <end position="27"/>
    </location>
</feature>
<dbReference type="PANTHER" id="PTHR31800:SF1">
    <property type="entry name" value="COILED-COIL DOMAIN-CONTAINING PROTEIN 32"/>
    <property type="match status" value="1"/>
</dbReference>
<dbReference type="AlphaFoldDB" id="W8C437"/>
<feature type="region of interest" description="Disordered" evidence="1">
    <location>
        <begin position="169"/>
        <end position="192"/>
    </location>
</feature>
<feature type="region of interest" description="Disordered" evidence="1">
    <location>
        <begin position="1"/>
        <end position="38"/>
    </location>
</feature>
<reference evidence="2" key="1">
    <citation type="submission" date="2013-07" db="EMBL/GenBank/DDBJ databases">
        <authorList>
            <person name="Geib S."/>
        </authorList>
    </citation>
    <scope>NUCLEOTIDE SEQUENCE</scope>
</reference>